<dbReference type="InterPro" id="IPR025337">
    <property type="entry name" value="Questin_oxidase-like"/>
</dbReference>
<dbReference type="PANTHER" id="PTHR35870">
    <property type="entry name" value="PROTEIN, PUTATIVE (AFU_ORTHOLOGUE AFUA_5G03330)-RELATED"/>
    <property type="match status" value="1"/>
</dbReference>
<evidence type="ECO:0000256" key="1">
    <source>
        <dbReference type="ARBA" id="ARBA00023002"/>
    </source>
</evidence>
<dbReference type="GO" id="GO:0016491">
    <property type="term" value="F:oxidoreductase activity"/>
    <property type="evidence" value="ECO:0007669"/>
    <property type="project" value="UniProtKB-KW"/>
</dbReference>
<keyword evidence="3" id="KW-1185">Reference proteome</keyword>
<dbReference type="HOGENOM" id="CLU_2160028_0_0_1"/>
<dbReference type="PANTHER" id="PTHR35870:SF1">
    <property type="entry name" value="PROTEIN, PUTATIVE (AFU_ORTHOLOGUE AFUA_5G03330)-RELATED"/>
    <property type="match status" value="1"/>
</dbReference>
<dbReference type="OrthoDB" id="10004862at2759"/>
<dbReference type="EMBL" id="KN837299">
    <property type="protein sequence ID" value="KIJ28741.1"/>
    <property type="molecule type" value="Genomic_DNA"/>
</dbReference>
<protein>
    <submittedName>
        <fullName evidence="2">Uncharacterized protein</fullName>
    </submittedName>
</protein>
<sequence length="113" mass="12663">MPAPSEDLDLLFPLPSRPPSVLSPITPTGLTSKYTETVTRLLKENHVKYHCFFNDRGFHNHLSHHILAVYFLGDTPKVIQEANDHQAKLLKPAFKSPSAIDQGNWADHLGNPL</sequence>
<proteinExistence type="predicted"/>
<dbReference type="Proteomes" id="UP000054279">
    <property type="component" value="Unassembled WGS sequence"/>
</dbReference>
<keyword evidence="1" id="KW-0560">Oxidoreductase</keyword>
<dbReference type="Pfam" id="PF14027">
    <property type="entry name" value="Questin_oxidase"/>
    <property type="match status" value="1"/>
</dbReference>
<reference evidence="2 3" key="1">
    <citation type="submission" date="2014-06" db="EMBL/GenBank/DDBJ databases">
        <title>Evolutionary Origins and Diversification of the Mycorrhizal Mutualists.</title>
        <authorList>
            <consortium name="DOE Joint Genome Institute"/>
            <consortium name="Mycorrhizal Genomics Consortium"/>
            <person name="Kohler A."/>
            <person name="Kuo A."/>
            <person name="Nagy L.G."/>
            <person name="Floudas D."/>
            <person name="Copeland A."/>
            <person name="Barry K.W."/>
            <person name="Cichocki N."/>
            <person name="Veneault-Fourrey C."/>
            <person name="LaButti K."/>
            <person name="Lindquist E.A."/>
            <person name="Lipzen A."/>
            <person name="Lundell T."/>
            <person name="Morin E."/>
            <person name="Murat C."/>
            <person name="Riley R."/>
            <person name="Ohm R."/>
            <person name="Sun H."/>
            <person name="Tunlid A."/>
            <person name="Henrissat B."/>
            <person name="Grigoriev I.V."/>
            <person name="Hibbett D.S."/>
            <person name="Martin F."/>
        </authorList>
    </citation>
    <scope>NUCLEOTIDE SEQUENCE [LARGE SCALE GENOMIC DNA]</scope>
    <source>
        <strain evidence="2 3">SS14</strain>
    </source>
</reference>
<gene>
    <name evidence="2" type="ORF">M422DRAFT_269950</name>
</gene>
<name>A0A0C9UTV1_SPHS4</name>
<evidence type="ECO:0000313" key="3">
    <source>
        <dbReference type="Proteomes" id="UP000054279"/>
    </source>
</evidence>
<dbReference type="AlphaFoldDB" id="A0A0C9UTV1"/>
<evidence type="ECO:0000313" key="2">
    <source>
        <dbReference type="EMBL" id="KIJ28741.1"/>
    </source>
</evidence>
<accession>A0A0C9UTV1</accession>
<organism evidence="2 3">
    <name type="scientific">Sphaerobolus stellatus (strain SS14)</name>
    <dbReference type="NCBI Taxonomy" id="990650"/>
    <lineage>
        <taxon>Eukaryota</taxon>
        <taxon>Fungi</taxon>
        <taxon>Dikarya</taxon>
        <taxon>Basidiomycota</taxon>
        <taxon>Agaricomycotina</taxon>
        <taxon>Agaricomycetes</taxon>
        <taxon>Phallomycetidae</taxon>
        <taxon>Geastrales</taxon>
        <taxon>Sphaerobolaceae</taxon>
        <taxon>Sphaerobolus</taxon>
    </lineage>
</organism>